<evidence type="ECO:0000256" key="7">
    <source>
        <dbReference type="HAMAP-Rule" id="MF_01615"/>
    </source>
</evidence>
<dbReference type="GO" id="GO:0005829">
    <property type="term" value="C:cytosol"/>
    <property type="evidence" value="ECO:0007669"/>
    <property type="project" value="TreeGrafter"/>
</dbReference>
<dbReference type="PANTHER" id="PTHR31559">
    <property type="entry name" value="PYRIDOXAL 5'-PHOSPHATE SYNTHASE SUBUNIT SNO"/>
    <property type="match status" value="1"/>
</dbReference>
<comment type="pathway">
    <text evidence="7">Cofactor biosynthesis; pyridoxal 5'-phosphate biosynthesis.</text>
</comment>
<dbReference type="UniPathway" id="UPA00245"/>
<dbReference type="InterPro" id="IPR002161">
    <property type="entry name" value="PdxT/SNO"/>
</dbReference>
<organism evidence="11">
    <name type="scientific">Ignisphaera aggregans</name>
    <dbReference type="NCBI Taxonomy" id="334771"/>
    <lineage>
        <taxon>Archaea</taxon>
        <taxon>Thermoproteota</taxon>
        <taxon>Thermoprotei</taxon>
        <taxon>Desulfurococcales</taxon>
        <taxon>Desulfurococcaceae</taxon>
        <taxon>Ignisphaera</taxon>
    </lineage>
</organism>
<dbReference type="GO" id="GO:0008614">
    <property type="term" value="P:pyridoxine metabolic process"/>
    <property type="evidence" value="ECO:0007669"/>
    <property type="project" value="TreeGrafter"/>
</dbReference>
<evidence type="ECO:0000256" key="5">
    <source>
        <dbReference type="ARBA" id="ARBA00023239"/>
    </source>
</evidence>
<accession>A0A7J3MXS7</accession>
<evidence type="ECO:0000256" key="8">
    <source>
        <dbReference type="PIRSR" id="PIRSR005639-1"/>
    </source>
</evidence>
<comment type="subunit">
    <text evidence="7">In the presence of PdxS, forms a dodecamer of heterodimers. Only shows activity in the heterodimer.</text>
</comment>
<feature type="binding site" evidence="7 9">
    <location>
        <begin position="145"/>
        <end position="146"/>
    </location>
    <ligand>
        <name>L-glutamine</name>
        <dbReference type="ChEBI" id="CHEBI:58359"/>
    </ligand>
</feature>
<dbReference type="Pfam" id="PF01174">
    <property type="entry name" value="SNO"/>
    <property type="match status" value="1"/>
</dbReference>
<dbReference type="PROSITE" id="PS01236">
    <property type="entry name" value="PDXT_SNO_1"/>
    <property type="match status" value="1"/>
</dbReference>
<dbReference type="EMBL" id="DTDH01000066">
    <property type="protein sequence ID" value="HGT98250.1"/>
    <property type="molecule type" value="Genomic_DNA"/>
</dbReference>
<comment type="function">
    <text evidence="7">Catalyzes the hydrolysis of glutamine to glutamate and ammonia as part of the biosynthesis of pyridoxal 5'-phosphate. The resulting ammonia molecule is channeled to the active site of PdxS.</text>
</comment>
<dbReference type="PANTHER" id="PTHR31559:SF0">
    <property type="entry name" value="PYRIDOXAL 5'-PHOSPHATE SYNTHASE SUBUNIT SNO1-RELATED"/>
    <property type="match status" value="1"/>
</dbReference>
<keyword evidence="5 7" id="KW-0456">Lyase</keyword>
<protein>
    <recommendedName>
        <fullName evidence="7">Pyridoxal 5'-phosphate synthase subunit PdxT</fullName>
        <ecNumber evidence="7">4.3.3.6</ecNumber>
    </recommendedName>
    <alternativeName>
        <fullName evidence="7">Pdx2</fullName>
    </alternativeName>
    <alternativeName>
        <fullName evidence="7">Pyridoxal 5'-phosphate synthase glutaminase subunit</fullName>
        <ecNumber evidence="7">3.5.1.2</ecNumber>
    </alternativeName>
</protein>
<evidence type="ECO:0000256" key="9">
    <source>
        <dbReference type="PIRSR" id="PIRSR005639-2"/>
    </source>
</evidence>
<dbReference type="InterPro" id="IPR029062">
    <property type="entry name" value="Class_I_gatase-like"/>
</dbReference>
<dbReference type="GO" id="GO:0004359">
    <property type="term" value="F:glutaminase activity"/>
    <property type="evidence" value="ECO:0007669"/>
    <property type="project" value="UniProtKB-UniRule"/>
</dbReference>
<keyword evidence="4 7" id="KW-0315">Glutamine amidotransferase</keyword>
<evidence type="ECO:0000256" key="1">
    <source>
        <dbReference type="ARBA" id="ARBA00008345"/>
    </source>
</evidence>
<comment type="catalytic activity">
    <reaction evidence="6 7">
        <text>L-glutamine + H2O = L-glutamate + NH4(+)</text>
        <dbReference type="Rhea" id="RHEA:15889"/>
        <dbReference type="ChEBI" id="CHEBI:15377"/>
        <dbReference type="ChEBI" id="CHEBI:28938"/>
        <dbReference type="ChEBI" id="CHEBI:29985"/>
        <dbReference type="ChEBI" id="CHEBI:58359"/>
        <dbReference type="EC" id="3.5.1.2"/>
    </reaction>
</comment>
<reference evidence="11" key="1">
    <citation type="journal article" date="2020" name="mSystems">
        <title>Genome- and Community-Level Interaction Insights into Carbon Utilization and Element Cycling Functions of Hydrothermarchaeota in Hydrothermal Sediment.</title>
        <authorList>
            <person name="Zhou Z."/>
            <person name="Liu Y."/>
            <person name="Xu W."/>
            <person name="Pan J."/>
            <person name="Luo Z.H."/>
            <person name="Li M."/>
        </authorList>
    </citation>
    <scope>NUCLEOTIDE SEQUENCE [LARGE SCALE GENOMIC DNA]</scope>
    <source>
        <strain evidence="10">SpSt-629</strain>
        <strain evidence="11">SpSt-688</strain>
    </source>
</reference>
<name>A0A7J3MXS7_9CREN</name>
<feature type="binding site" evidence="7 9">
    <location>
        <begin position="52"/>
        <end position="54"/>
    </location>
    <ligand>
        <name>L-glutamine</name>
        <dbReference type="ChEBI" id="CHEBI:58359"/>
    </ligand>
</feature>
<dbReference type="Gene3D" id="3.40.50.880">
    <property type="match status" value="1"/>
</dbReference>
<gene>
    <name evidence="7 11" type="primary">pdxT</name>
    <name evidence="10" type="ORF">ENT99_01535</name>
    <name evidence="11" type="ORF">ENU64_02305</name>
</gene>
<evidence type="ECO:0000256" key="3">
    <source>
        <dbReference type="ARBA" id="ARBA00022898"/>
    </source>
</evidence>
<comment type="catalytic activity">
    <reaction evidence="7">
        <text>aldehydo-D-ribose 5-phosphate + D-glyceraldehyde 3-phosphate + L-glutamine = pyridoxal 5'-phosphate + L-glutamate + phosphate + 3 H2O + H(+)</text>
        <dbReference type="Rhea" id="RHEA:31507"/>
        <dbReference type="ChEBI" id="CHEBI:15377"/>
        <dbReference type="ChEBI" id="CHEBI:15378"/>
        <dbReference type="ChEBI" id="CHEBI:29985"/>
        <dbReference type="ChEBI" id="CHEBI:43474"/>
        <dbReference type="ChEBI" id="CHEBI:58273"/>
        <dbReference type="ChEBI" id="CHEBI:58359"/>
        <dbReference type="ChEBI" id="CHEBI:59776"/>
        <dbReference type="ChEBI" id="CHEBI:597326"/>
        <dbReference type="EC" id="4.3.3.6"/>
    </reaction>
</comment>
<evidence type="ECO:0000313" key="11">
    <source>
        <dbReference type="EMBL" id="HGT98250.1"/>
    </source>
</evidence>
<dbReference type="GO" id="GO:0036381">
    <property type="term" value="F:pyridoxal 5'-phosphate synthase (glutamine hydrolysing) activity"/>
    <property type="evidence" value="ECO:0007669"/>
    <property type="project" value="UniProtKB-UniRule"/>
</dbReference>
<dbReference type="GO" id="GO:0042823">
    <property type="term" value="P:pyridoxal phosphate biosynthetic process"/>
    <property type="evidence" value="ECO:0007669"/>
    <property type="project" value="UniProtKB-UniRule"/>
</dbReference>
<evidence type="ECO:0000313" key="10">
    <source>
        <dbReference type="EMBL" id="HFQ78372.1"/>
    </source>
</evidence>
<dbReference type="InterPro" id="IPR021196">
    <property type="entry name" value="PdxT/SNO_CS"/>
</dbReference>
<proteinExistence type="inferred from homology"/>
<evidence type="ECO:0000256" key="4">
    <source>
        <dbReference type="ARBA" id="ARBA00022962"/>
    </source>
</evidence>
<keyword evidence="2 7" id="KW-0378">Hydrolase</keyword>
<evidence type="ECO:0000256" key="6">
    <source>
        <dbReference type="ARBA" id="ARBA00049534"/>
    </source>
</evidence>
<dbReference type="GO" id="GO:1903600">
    <property type="term" value="C:glutaminase complex"/>
    <property type="evidence" value="ECO:0007669"/>
    <property type="project" value="TreeGrafter"/>
</dbReference>
<sequence length="200" mass="22431">MNIGVLGYQGGIDEHKYMVIESCRELNIQCNVETVVKPQQLNKLDGLIIPGGESTTIVKLAKRYNMVEEIRSKVIEGLPVLGTCAGAIFLAKRVTDLKTRKELQGTIGLLDVVVVRNFYGRQKESFEIDLEIPTLGEKPFRAIFIRAPAIIEISGKVKPLAIYGENYVFVQQDTILAAVFHPELSGDTRIHRYFLEIVKK</sequence>
<feature type="active site" description="Charge relay system" evidence="7 8">
    <location>
        <position position="181"/>
    </location>
</feature>
<dbReference type="HAMAP" id="MF_01615">
    <property type="entry name" value="PdxT"/>
    <property type="match status" value="1"/>
</dbReference>
<feature type="binding site" evidence="7 9">
    <location>
        <position position="116"/>
    </location>
    <ligand>
        <name>L-glutamine</name>
        <dbReference type="ChEBI" id="CHEBI:58359"/>
    </ligand>
</feature>
<keyword evidence="3 7" id="KW-0663">Pyridoxal phosphate</keyword>
<dbReference type="CDD" id="cd01749">
    <property type="entry name" value="GATase1_PB"/>
    <property type="match status" value="1"/>
</dbReference>
<comment type="caution">
    <text evidence="11">The sequence shown here is derived from an EMBL/GenBank/DDBJ whole genome shotgun (WGS) entry which is preliminary data.</text>
</comment>
<dbReference type="EC" id="3.5.1.2" evidence="7"/>
<dbReference type="PIRSF" id="PIRSF005639">
    <property type="entry name" value="Glut_amidoT_SNO"/>
    <property type="match status" value="1"/>
</dbReference>
<feature type="active site" description="Nucleophile" evidence="7 8">
    <location>
        <position position="84"/>
    </location>
</feature>
<comment type="similarity">
    <text evidence="1 7">Belongs to the glutaminase PdxT/SNO family.</text>
</comment>
<dbReference type="FunFam" id="3.40.50.880:FF:000041">
    <property type="entry name" value="Glutamine amidotransferase subunit pdxT, putative"/>
    <property type="match status" value="1"/>
</dbReference>
<dbReference type="NCBIfam" id="TIGR03800">
    <property type="entry name" value="PLP_synth_Pdx2"/>
    <property type="match status" value="1"/>
</dbReference>
<dbReference type="GO" id="GO:0006543">
    <property type="term" value="P:L-glutamine catabolic process"/>
    <property type="evidence" value="ECO:0007669"/>
    <property type="project" value="UniProtKB-UniRule"/>
</dbReference>
<dbReference type="AlphaFoldDB" id="A0A7J3MXS7"/>
<evidence type="ECO:0000256" key="2">
    <source>
        <dbReference type="ARBA" id="ARBA00022801"/>
    </source>
</evidence>
<dbReference type="PROSITE" id="PS51130">
    <property type="entry name" value="PDXT_SNO_2"/>
    <property type="match status" value="1"/>
</dbReference>
<dbReference type="EC" id="4.3.3.6" evidence="7"/>
<dbReference type="SUPFAM" id="SSF52317">
    <property type="entry name" value="Class I glutamine amidotransferase-like"/>
    <property type="match status" value="1"/>
</dbReference>
<dbReference type="EMBL" id="DTAU01000033">
    <property type="protein sequence ID" value="HFQ78372.1"/>
    <property type="molecule type" value="Genomic_DNA"/>
</dbReference>
<feature type="active site" description="Charge relay system" evidence="7 8">
    <location>
        <position position="183"/>
    </location>
</feature>
<dbReference type="PROSITE" id="PS51273">
    <property type="entry name" value="GATASE_TYPE_1"/>
    <property type="match status" value="1"/>
</dbReference>